<organism evidence="2 3">
    <name type="scientific">Coleophoma crateriformis</name>
    <dbReference type="NCBI Taxonomy" id="565419"/>
    <lineage>
        <taxon>Eukaryota</taxon>
        <taxon>Fungi</taxon>
        <taxon>Dikarya</taxon>
        <taxon>Ascomycota</taxon>
        <taxon>Pezizomycotina</taxon>
        <taxon>Leotiomycetes</taxon>
        <taxon>Helotiales</taxon>
        <taxon>Dermateaceae</taxon>
        <taxon>Coleophoma</taxon>
    </lineage>
</organism>
<feature type="region of interest" description="Disordered" evidence="1">
    <location>
        <begin position="75"/>
        <end position="96"/>
    </location>
</feature>
<dbReference type="AlphaFoldDB" id="A0A3D8RPT3"/>
<gene>
    <name evidence="2" type="ORF">BP5796_06801</name>
</gene>
<feature type="compositionally biased region" description="Polar residues" evidence="1">
    <location>
        <begin position="572"/>
        <end position="588"/>
    </location>
</feature>
<dbReference type="Proteomes" id="UP000256328">
    <property type="component" value="Unassembled WGS sequence"/>
</dbReference>
<proteinExistence type="predicted"/>
<comment type="caution">
    <text evidence="2">The sequence shown here is derived from an EMBL/GenBank/DDBJ whole genome shotgun (WGS) entry which is preliminary data.</text>
</comment>
<evidence type="ECO:0000313" key="2">
    <source>
        <dbReference type="EMBL" id="RDW75980.1"/>
    </source>
</evidence>
<dbReference type="OrthoDB" id="5389734at2759"/>
<evidence type="ECO:0000256" key="1">
    <source>
        <dbReference type="SAM" id="MobiDB-lite"/>
    </source>
</evidence>
<evidence type="ECO:0000313" key="3">
    <source>
        <dbReference type="Proteomes" id="UP000256328"/>
    </source>
</evidence>
<name>A0A3D8RPT3_9HELO</name>
<accession>A0A3D8RPT3</accession>
<feature type="region of interest" description="Disordered" evidence="1">
    <location>
        <begin position="376"/>
        <end position="425"/>
    </location>
</feature>
<dbReference type="EMBL" id="PDLN01000009">
    <property type="protein sequence ID" value="RDW75980.1"/>
    <property type="molecule type" value="Genomic_DNA"/>
</dbReference>
<feature type="region of interest" description="Disordered" evidence="1">
    <location>
        <begin position="465"/>
        <end position="671"/>
    </location>
</feature>
<sequence>MASSNNYDFINFSSDEEDVQTTFPLAFKLERDSKLPIMSNTSNSSTTSVDDDETMDSGIQVPTHPIASMQGAFAESMKEAAENPNPPKQPTATSAARRKKLLDQNLTEETHSERWRRKPGQKWHELWKLMAQISFGIYLLLNEIAKDDEQVMNILQGHVDEIDEFLETTLDDFDLAQEDIQERLKFLKLPLENIVIFDAMLEDRGFRNQIISGNERIEHVIQRTASAMNDALKDVQHGLDACKEFSAYLADEQEIAAWRPDRPEMEKVFEASKGNCEGWVRAFMTLQEKGKNLGTVLVQLGSIVAEMDRRAGEVSRKTRYSIVSQTVPVDTLSPPSSPPRHSKQMRLSMTKNLPSDPSIITPAISAALPVFQMVPEREPSPDLSRGRRSLSPEPVSQPEPDFILKPRTYSPSPAPSPRPREVKVPQEIQPLVIKRPEPAPARSPDHAPRVVPGVATQAAVQVLDRTRSDSPEVDRKSSLRKRISNSFKRKDTPSEITLRPAPTANQYKEERQRVISVTTPPSRGPDSAYCSDLDKPLSPPNPLSVHPVTEHSRSRSPSARLPSPTNPPLSRGSHNNFPTNPQPASAHSAQAFPIPPSSHSAYAPPFTRDYLPSPRSDTGPQFFRPVNASPHSPLQRPWTAGSPPGALNSNPAHSLHHQKSFTNQPYHPRQPSRMGMSMMSEMTTMTMEDGKKVKKKRSAFGWFKKAFSMTEEEKAEFEAKRRQGEEEERNRYRAYGARRGREEVRFLDGKRVR</sequence>
<keyword evidence="3" id="KW-1185">Reference proteome</keyword>
<feature type="region of interest" description="Disordered" evidence="1">
    <location>
        <begin position="328"/>
        <end position="347"/>
    </location>
</feature>
<reference evidence="2 3" key="1">
    <citation type="journal article" date="2018" name="IMA Fungus">
        <title>IMA Genome-F 9: Draft genome sequence of Annulohypoxylon stygium, Aspergillus mulundensis, Berkeleyomyces basicola (syn. Thielaviopsis basicola), Ceratocystis smalleyi, two Cercospora beticola strains, Coleophoma cylindrospora, Fusarium fracticaudum, Phialophora cf. hyalina, and Morchella septimelata.</title>
        <authorList>
            <person name="Wingfield B.D."/>
            <person name="Bills G.F."/>
            <person name="Dong Y."/>
            <person name="Huang W."/>
            <person name="Nel W.J."/>
            <person name="Swalarsk-Parry B.S."/>
            <person name="Vaghefi N."/>
            <person name="Wilken P.M."/>
            <person name="An Z."/>
            <person name="de Beer Z.W."/>
            <person name="De Vos L."/>
            <person name="Chen L."/>
            <person name="Duong T.A."/>
            <person name="Gao Y."/>
            <person name="Hammerbacher A."/>
            <person name="Kikkert J.R."/>
            <person name="Li Y."/>
            <person name="Li H."/>
            <person name="Li K."/>
            <person name="Li Q."/>
            <person name="Liu X."/>
            <person name="Ma X."/>
            <person name="Naidoo K."/>
            <person name="Pethybridge S.J."/>
            <person name="Sun J."/>
            <person name="Steenkamp E.T."/>
            <person name="van der Nest M.A."/>
            <person name="van Wyk S."/>
            <person name="Wingfield M.J."/>
            <person name="Xiong C."/>
            <person name="Yue Q."/>
            <person name="Zhang X."/>
        </authorList>
    </citation>
    <scope>NUCLEOTIDE SEQUENCE [LARGE SCALE GENOMIC DNA]</scope>
    <source>
        <strain evidence="2 3">BP5796</strain>
    </source>
</reference>
<protein>
    <submittedName>
        <fullName evidence="2">Uncharacterized protein</fullName>
    </submittedName>
</protein>
<feature type="compositionally biased region" description="Basic and acidic residues" evidence="1">
    <location>
        <begin position="465"/>
        <end position="477"/>
    </location>
</feature>